<evidence type="ECO:0000313" key="1">
    <source>
        <dbReference type="EMBL" id="CDN48881.1"/>
    </source>
</evidence>
<dbReference type="HOGENOM" id="CLU_114954_0_0_5"/>
<protein>
    <submittedName>
        <fullName evidence="1">Pyridoxamine 5'-phosphate oxidase-related, FMN-binding protein</fullName>
    </submittedName>
</protein>
<dbReference type="OrthoDB" id="2618648at2"/>
<dbReference type="GeneID" id="24256719"/>
<proteinExistence type="predicted"/>
<organism evidence="1 2">
    <name type="scientific">Neorhizobium galegae bv. orientalis str. HAMBI 540</name>
    <dbReference type="NCBI Taxonomy" id="1028800"/>
    <lineage>
        <taxon>Bacteria</taxon>
        <taxon>Pseudomonadati</taxon>
        <taxon>Pseudomonadota</taxon>
        <taxon>Alphaproteobacteria</taxon>
        <taxon>Hyphomicrobiales</taxon>
        <taxon>Rhizobiaceae</taxon>
        <taxon>Rhizobium/Agrobacterium group</taxon>
        <taxon>Neorhizobium</taxon>
    </lineage>
</organism>
<dbReference type="KEGG" id="ngg:RG540_CH27150"/>
<dbReference type="RefSeq" id="WP_038588716.1">
    <property type="nucleotide sequence ID" value="NZ_HG938353.1"/>
</dbReference>
<dbReference type="SUPFAM" id="SSF50475">
    <property type="entry name" value="FMN-binding split barrel"/>
    <property type="match status" value="1"/>
</dbReference>
<accession>A0A068ST20</accession>
<dbReference type="AlphaFoldDB" id="A0A068ST20"/>
<evidence type="ECO:0000313" key="2">
    <source>
        <dbReference type="Proteomes" id="UP000028181"/>
    </source>
</evidence>
<reference evidence="2" key="1">
    <citation type="journal article" date="2014" name="BMC Genomics">
        <title>Genome sequencing of two Neorhizobium galegae strains reveals a noeT gene responsible for the unusual acetylation of the nodulation factors.</title>
        <authorList>
            <person name="Osterman J."/>
            <person name="Marsh J."/>
            <person name="Laine P.K."/>
            <person name="Zeng Z."/>
            <person name="Alatalo E."/>
            <person name="Sullivan J.T."/>
            <person name="Young J.P."/>
            <person name="Thomas-Oates J."/>
            <person name="Paulin L."/>
            <person name="Lindstrom K."/>
        </authorList>
    </citation>
    <scope>NUCLEOTIDE SEQUENCE [LARGE SCALE GENOMIC DNA]</scope>
    <source>
        <strain evidence="2">HAMBI 540</strain>
    </source>
</reference>
<dbReference type="Proteomes" id="UP000028181">
    <property type="component" value="Chromosome I"/>
</dbReference>
<dbReference type="Gene3D" id="2.30.110.10">
    <property type="entry name" value="Electron Transport, Fmn-binding Protein, Chain A"/>
    <property type="match status" value="1"/>
</dbReference>
<sequence length="156" mass="17107">MFGDEIAGFIESPVMQIIGSSNAARRPEIGRAVGAWMSAGSDTIDLVTSAWQWPETVANLRENGKIAVTFARPSDYVSYQLKGQATIRPAEPHEVERSSQYIVSIVSTQMRLGLLPELIMPVLSNRDPMLITMRVASVFVQTPGSRAGERVWSTTP</sequence>
<gene>
    <name evidence="1" type="ORF">RG540_CH27150</name>
</gene>
<keyword evidence="2" id="KW-1185">Reference proteome</keyword>
<dbReference type="EMBL" id="HG938353">
    <property type="protein sequence ID" value="CDN48881.1"/>
    <property type="molecule type" value="Genomic_DNA"/>
</dbReference>
<dbReference type="PATRIC" id="fig|1028800.3.peg.2744"/>
<name>A0A068ST20_NEOGA</name>
<dbReference type="eggNOG" id="COG3576">
    <property type="taxonomic scope" value="Bacteria"/>
</dbReference>
<dbReference type="InterPro" id="IPR012349">
    <property type="entry name" value="Split_barrel_FMN-bd"/>
</dbReference>